<feature type="compositionally biased region" description="Basic residues" evidence="1">
    <location>
        <begin position="78"/>
        <end position="91"/>
    </location>
</feature>
<reference evidence="3 4" key="1">
    <citation type="journal article" date="2013" name="PLoS ONE">
        <title>Assembly-driven community genomics of a hypersaline microbial ecosystem.</title>
        <authorList>
            <person name="Podell S."/>
            <person name="Ugalde J.A."/>
            <person name="Narasingarao P."/>
            <person name="Banfield J.F."/>
            <person name="Heidelberg K.B."/>
            <person name="Allen E.E."/>
        </authorList>
    </citation>
    <scope>NUCLEOTIDE SEQUENCE [LARGE SCALE GENOMIC DNA]</scope>
    <source>
        <strain evidence="4">J07HQW2</strain>
    </source>
</reference>
<name>U1NC71_9EURY</name>
<dbReference type="STRING" id="1238425.J07HQW2_00939"/>
<feature type="region of interest" description="Disordered" evidence="1">
    <location>
        <begin position="60"/>
        <end position="91"/>
    </location>
</feature>
<protein>
    <submittedName>
        <fullName evidence="3">Helix-turn-helix domain protein</fullName>
    </submittedName>
</protein>
<dbReference type="Proteomes" id="UP000030710">
    <property type="component" value="Unassembled WGS sequence"/>
</dbReference>
<evidence type="ECO:0000259" key="2">
    <source>
        <dbReference type="Pfam" id="PF12323"/>
    </source>
</evidence>
<sequence>MHYTDRFQLDPTPEQRERLDYHRDTCRQLYNHALNEFEQIPEPVGTLNQCVREVRLIRRRRQTDTRKTQLPPSDVSRRNQRWHTQIRPRYR</sequence>
<evidence type="ECO:0000256" key="1">
    <source>
        <dbReference type="SAM" id="MobiDB-lite"/>
    </source>
</evidence>
<evidence type="ECO:0000313" key="4">
    <source>
        <dbReference type="Proteomes" id="UP000030710"/>
    </source>
</evidence>
<dbReference type="AlphaFoldDB" id="U1NC71"/>
<dbReference type="InterPro" id="IPR021027">
    <property type="entry name" value="Transposase_put_HTH"/>
</dbReference>
<dbReference type="HOGENOM" id="CLU_2419979_0_0_2"/>
<dbReference type="eggNOG" id="arCOG00684">
    <property type="taxonomic scope" value="Archaea"/>
</dbReference>
<feature type="domain" description="Transposase putative helix-turn-helix" evidence="2">
    <location>
        <begin position="6"/>
        <end position="36"/>
    </location>
</feature>
<organism evidence="3 4">
    <name type="scientific">Haloquadratum walsbyi J07HQW2</name>
    <dbReference type="NCBI Taxonomy" id="1238425"/>
    <lineage>
        <taxon>Archaea</taxon>
        <taxon>Methanobacteriati</taxon>
        <taxon>Methanobacteriota</taxon>
        <taxon>Stenosarchaea group</taxon>
        <taxon>Halobacteria</taxon>
        <taxon>Halobacteriales</taxon>
        <taxon>Haloferacaceae</taxon>
        <taxon>Haloquadratum</taxon>
    </lineage>
</organism>
<accession>U1NC71</accession>
<dbReference type="EMBL" id="KE356561">
    <property type="protein sequence ID" value="ERG94505.1"/>
    <property type="molecule type" value="Genomic_DNA"/>
</dbReference>
<dbReference type="Pfam" id="PF12323">
    <property type="entry name" value="HTH_OrfB_IS605"/>
    <property type="match status" value="1"/>
</dbReference>
<gene>
    <name evidence="3" type="ORF">J07HQW2_00939</name>
</gene>
<proteinExistence type="predicted"/>
<evidence type="ECO:0000313" key="3">
    <source>
        <dbReference type="EMBL" id="ERG94505.1"/>
    </source>
</evidence>